<protein>
    <submittedName>
        <fullName evidence="1">Uncharacterized protein</fullName>
    </submittedName>
</protein>
<comment type="caution">
    <text evidence="1">The sequence shown here is derived from an EMBL/GenBank/DDBJ whole genome shotgun (WGS) entry which is preliminary data.</text>
</comment>
<organism evidence="1 2">
    <name type="scientific">Lentilactobacillus kisonensis F0435</name>
    <dbReference type="NCBI Taxonomy" id="797516"/>
    <lineage>
        <taxon>Bacteria</taxon>
        <taxon>Bacillati</taxon>
        <taxon>Bacillota</taxon>
        <taxon>Bacilli</taxon>
        <taxon>Lactobacillales</taxon>
        <taxon>Lactobacillaceae</taxon>
        <taxon>Lentilactobacillus</taxon>
    </lineage>
</organism>
<sequence length="42" mass="4923">ILALDFGGGTHYMFSVSFLEHISTRQPKSKWSWDFEWGPLIH</sequence>
<name>H1LER4_9LACO</name>
<accession>H1LER4</accession>
<dbReference type="HOGENOM" id="CLU_3243914_0_0_9"/>
<evidence type="ECO:0000313" key="1">
    <source>
        <dbReference type="EMBL" id="EHO52332.1"/>
    </source>
</evidence>
<dbReference type="AlphaFoldDB" id="H1LER4"/>
<dbReference type="Proteomes" id="UP000005025">
    <property type="component" value="Unassembled WGS sequence"/>
</dbReference>
<feature type="non-terminal residue" evidence="1">
    <location>
        <position position="1"/>
    </location>
</feature>
<proteinExistence type="predicted"/>
<evidence type="ECO:0000313" key="2">
    <source>
        <dbReference type="Proteomes" id="UP000005025"/>
    </source>
</evidence>
<gene>
    <name evidence="1" type="ORF">HMPREF9104_01090</name>
</gene>
<reference evidence="1 2" key="1">
    <citation type="submission" date="2011-09" db="EMBL/GenBank/DDBJ databases">
        <authorList>
            <person name="Weinstock G."/>
            <person name="Sodergren E."/>
            <person name="Clifton S."/>
            <person name="Fulton L."/>
            <person name="Fulton B."/>
            <person name="Courtney L."/>
            <person name="Fronick C."/>
            <person name="Harrison M."/>
            <person name="Strong C."/>
            <person name="Farmer C."/>
            <person name="Delahaunty K."/>
            <person name="Markovic C."/>
            <person name="Hall O."/>
            <person name="Minx P."/>
            <person name="Tomlinson C."/>
            <person name="Mitreva M."/>
            <person name="Hou S."/>
            <person name="Chen J."/>
            <person name="Wollam A."/>
            <person name="Pepin K.H."/>
            <person name="Johnson M."/>
            <person name="Bhonagiri V."/>
            <person name="Zhang X."/>
            <person name="Suruliraj S."/>
            <person name="Warren W."/>
            <person name="Chinwalla A."/>
            <person name="Mardis E.R."/>
            <person name="Wilson R.K."/>
        </authorList>
    </citation>
    <scope>NUCLEOTIDE SEQUENCE [LARGE SCALE GENOMIC DNA]</scope>
    <source>
        <strain evidence="1 2">F0435</strain>
    </source>
</reference>
<dbReference type="EMBL" id="AGRJ01000108">
    <property type="protein sequence ID" value="EHO52332.1"/>
    <property type="molecule type" value="Genomic_DNA"/>
</dbReference>